<evidence type="ECO:0000313" key="1">
    <source>
        <dbReference type="EMBL" id="KAE9231036.1"/>
    </source>
</evidence>
<gene>
    <name evidence="1" type="ORF">PF005_g3237</name>
</gene>
<organism evidence="1 2">
    <name type="scientific">Phytophthora fragariae</name>
    <dbReference type="NCBI Taxonomy" id="53985"/>
    <lineage>
        <taxon>Eukaryota</taxon>
        <taxon>Sar</taxon>
        <taxon>Stramenopiles</taxon>
        <taxon>Oomycota</taxon>
        <taxon>Peronosporomycetes</taxon>
        <taxon>Peronosporales</taxon>
        <taxon>Peronosporaceae</taxon>
        <taxon>Phytophthora</taxon>
    </lineage>
</organism>
<dbReference type="AlphaFoldDB" id="A0A6A3Z5W4"/>
<protein>
    <submittedName>
        <fullName evidence="1">Uncharacterized protein</fullName>
    </submittedName>
</protein>
<name>A0A6A3Z5W4_9STRA</name>
<proteinExistence type="predicted"/>
<keyword evidence="2" id="KW-1185">Reference proteome</keyword>
<evidence type="ECO:0000313" key="2">
    <source>
        <dbReference type="Proteomes" id="UP000433483"/>
    </source>
</evidence>
<dbReference type="Proteomes" id="UP000433483">
    <property type="component" value="Unassembled WGS sequence"/>
</dbReference>
<comment type="caution">
    <text evidence="1">The sequence shown here is derived from an EMBL/GenBank/DDBJ whole genome shotgun (WGS) entry which is preliminary data.</text>
</comment>
<reference evidence="1 2" key="1">
    <citation type="submission" date="2018-08" db="EMBL/GenBank/DDBJ databases">
        <title>Genomic investigation of the strawberry pathogen Phytophthora fragariae indicates pathogenicity is determined by transcriptional variation in three key races.</title>
        <authorList>
            <person name="Adams T.M."/>
            <person name="Armitage A.D."/>
            <person name="Sobczyk M.K."/>
            <person name="Bates H.J."/>
            <person name="Dunwell J.M."/>
            <person name="Nellist C.F."/>
            <person name="Harrison R.J."/>
        </authorList>
    </citation>
    <scope>NUCLEOTIDE SEQUENCE [LARGE SCALE GENOMIC DNA]</scope>
    <source>
        <strain evidence="1 2">NOV-27</strain>
    </source>
</reference>
<accession>A0A6A3Z5W4</accession>
<dbReference type="EMBL" id="QXGB01000094">
    <property type="protein sequence ID" value="KAE9231036.1"/>
    <property type="molecule type" value="Genomic_DNA"/>
</dbReference>
<sequence>MAAAAVAAPVFSSSLPTVELDYSTVQAVGGNTVTGPASPHVRRSRWVGLDEATGAAAVRR</sequence>